<dbReference type="InterPro" id="IPR029062">
    <property type="entry name" value="Class_I_gatase-like"/>
</dbReference>
<dbReference type="InterPro" id="IPR052158">
    <property type="entry name" value="INH-QAR"/>
</dbReference>
<dbReference type="PANTHER" id="PTHR43130">
    <property type="entry name" value="ARAC-FAMILY TRANSCRIPTIONAL REGULATOR"/>
    <property type="match status" value="1"/>
</dbReference>
<proteinExistence type="predicted"/>
<organism evidence="2 3">
    <name type="scientific">Koribacter versatilis (strain Ellin345)</name>
    <dbReference type="NCBI Taxonomy" id="204669"/>
    <lineage>
        <taxon>Bacteria</taxon>
        <taxon>Pseudomonadati</taxon>
        <taxon>Acidobacteriota</taxon>
        <taxon>Terriglobia</taxon>
        <taxon>Terriglobales</taxon>
        <taxon>Candidatus Korobacteraceae</taxon>
        <taxon>Candidatus Korobacter</taxon>
    </lineage>
</organism>
<keyword evidence="3" id="KW-1185">Reference proteome</keyword>
<dbReference type="HOGENOM" id="CLU_844086_0_0_0"/>
<gene>
    <name evidence="2" type="ordered locus">Acid345_2446</name>
</gene>
<dbReference type="PANTHER" id="PTHR43130:SF3">
    <property type="entry name" value="HTH-TYPE TRANSCRIPTIONAL REGULATOR RV1931C"/>
    <property type="match status" value="1"/>
</dbReference>
<dbReference type="eggNOG" id="COG4977">
    <property type="taxonomic scope" value="Bacteria"/>
</dbReference>
<dbReference type="Proteomes" id="UP000002432">
    <property type="component" value="Chromosome"/>
</dbReference>
<dbReference type="CDD" id="cd03139">
    <property type="entry name" value="GATase1_PfpI_2"/>
    <property type="match status" value="1"/>
</dbReference>
<dbReference type="KEGG" id="aba:Acid345_2446"/>
<accession>Q1INV3</accession>
<dbReference type="STRING" id="204669.Acid345_2446"/>
<evidence type="ECO:0000313" key="2">
    <source>
        <dbReference type="EMBL" id="ABF41447.1"/>
    </source>
</evidence>
<sequence>MTLVPQGGSADALPTVTILLFNGAQLIDFAGPWEVFGTAGLLVHTVAEKAEPLTAVFGAKIIPDYTFENSPRTHLLLIPGGGVFQEAIKNPALIHWIQTKATEAKVVMSVCTGAFLLQAAGLLEGHTVTTTYGMIDDLSGPKTKVVYDRRFVESGNLITTAGLSSGIDGALYAVSRLLGSGIAQSVALEMEYNWDPTGNYARAALADRFLPDGLAYAKPRIKGAQAKMISTAGDRDQWETKIVVSHPETVSEVLELMRARIKANTATGGMFKPVSHIHGPPQVSVAGGGKLTWKFTDDDSQQWSGECTVEPYEQRVDRLLVTIRVARAK</sequence>
<evidence type="ECO:0000313" key="3">
    <source>
        <dbReference type="Proteomes" id="UP000002432"/>
    </source>
</evidence>
<evidence type="ECO:0000259" key="1">
    <source>
        <dbReference type="Pfam" id="PF01965"/>
    </source>
</evidence>
<dbReference type="AlphaFoldDB" id="Q1INV3"/>
<dbReference type="InterPro" id="IPR002818">
    <property type="entry name" value="DJ-1/PfpI"/>
</dbReference>
<name>Q1INV3_KORVE</name>
<dbReference type="EMBL" id="CP000360">
    <property type="protein sequence ID" value="ABF41447.1"/>
    <property type="molecule type" value="Genomic_DNA"/>
</dbReference>
<dbReference type="EnsemblBacteria" id="ABF41447">
    <property type="protein sequence ID" value="ABF41447"/>
    <property type="gene ID" value="Acid345_2446"/>
</dbReference>
<reference evidence="2 3" key="1">
    <citation type="journal article" date="2009" name="Appl. Environ. Microbiol.">
        <title>Three genomes from the phylum Acidobacteria provide insight into the lifestyles of these microorganisms in soils.</title>
        <authorList>
            <person name="Ward N.L."/>
            <person name="Challacombe J.F."/>
            <person name="Janssen P.H."/>
            <person name="Henrissat B."/>
            <person name="Coutinho P.M."/>
            <person name="Wu M."/>
            <person name="Xie G."/>
            <person name="Haft D.H."/>
            <person name="Sait M."/>
            <person name="Badger J."/>
            <person name="Barabote R.D."/>
            <person name="Bradley B."/>
            <person name="Brettin T.S."/>
            <person name="Brinkac L.M."/>
            <person name="Bruce D."/>
            <person name="Creasy T."/>
            <person name="Daugherty S.C."/>
            <person name="Davidsen T.M."/>
            <person name="DeBoy R.T."/>
            <person name="Detter J.C."/>
            <person name="Dodson R.J."/>
            <person name="Durkin A.S."/>
            <person name="Ganapathy A."/>
            <person name="Gwinn-Giglio M."/>
            <person name="Han C.S."/>
            <person name="Khouri H."/>
            <person name="Kiss H."/>
            <person name="Kothari S.P."/>
            <person name="Madupu R."/>
            <person name="Nelson K.E."/>
            <person name="Nelson W.C."/>
            <person name="Paulsen I."/>
            <person name="Penn K."/>
            <person name="Ren Q."/>
            <person name="Rosovitz M.J."/>
            <person name="Selengut J.D."/>
            <person name="Shrivastava S."/>
            <person name="Sullivan S.A."/>
            <person name="Tapia R."/>
            <person name="Thompson L.S."/>
            <person name="Watkins K.L."/>
            <person name="Yang Q."/>
            <person name="Yu C."/>
            <person name="Zafar N."/>
            <person name="Zhou L."/>
            <person name="Kuske C.R."/>
        </authorList>
    </citation>
    <scope>NUCLEOTIDE SEQUENCE [LARGE SCALE GENOMIC DNA]</scope>
    <source>
        <strain evidence="2 3">Ellin345</strain>
    </source>
</reference>
<feature type="domain" description="DJ-1/PfpI" evidence="1">
    <location>
        <begin position="15"/>
        <end position="168"/>
    </location>
</feature>
<dbReference type="Pfam" id="PF01965">
    <property type="entry name" value="DJ-1_PfpI"/>
    <property type="match status" value="1"/>
</dbReference>
<dbReference type="SUPFAM" id="SSF52317">
    <property type="entry name" value="Class I glutamine amidotransferase-like"/>
    <property type="match status" value="1"/>
</dbReference>
<dbReference type="Gene3D" id="3.40.50.880">
    <property type="match status" value="1"/>
</dbReference>
<protein>
    <submittedName>
        <fullName evidence="2">ThiJ/PfpI family protein</fullName>
    </submittedName>
</protein>